<dbReference type="PANTHER" id="PTHR33090">
    <property type="entry name" value="DUF3774 DOMAIN PROTEIN-RELATED"/>
    <property type="match status" value="1"/>
</dbReference>
<evidence type="ECO:0000313" key="2">
    <source>
        <dbReference type="EMBL" id="CDP14685.1"/>
    </source>
</evidence>
<sequence length="58" mass="6402">MHSMHQLAKKNLMSLSQTKQLSPSALASSSSKAKAHEKLKGAEESLRKVMYLSCWGLN</sequence>
<evidence type="ECO:0000256" key="1">
    <source>
        <dbReference type="SAM" id="MobiDB-lite"/>
    </source>
</evidence>
<feature type="compositionally biased region" description="Low complexity" evidence="1">
    <location>
        <begin position="21"/>
        <end position="32"/>
    </location>
</feature>
<dbReference type="OMA" id="MHSMHQL"/>
<dbReference type="Pfam" id="PF12609">
    <property type="entry name" value="DUF3774"/>
    <property type="match status" value="1"/>
</dbReference>
<organism evidence="2 3">
    <name type="scientific">Coffea canephora</name>
    <name type="common">Robusta coffee</name>
    <dbReference type="NCBI Taxonomy" id="49390"/>
    <lineage>
        <taxon>Eukaryota</taxon>
        <taxon>Viridiplantae</taxon>
        <taxon>Streptophyta</taxon>
        <taxon>Embryophyta</taxon>
        <taxon>Tracheophyta</taxon>
        <taxon>Spermatophyta</taxon>
        <taxon>Magnoliopsida</taxon>
        <taxon>eudicotyledons</taxon>
        <taxon>Gunneridae</taxon>
        <taxon>Pentapetalae</taxon>
        <taxon>asterids</taxon>
        <taxon>lamiids</taxon>
        <taxon>Gentianales</taxon>
        <taxon>Rubiaceae</taxon>
        <taxon>Ixoroideae</taxon>
        <taxon>Gardenieae complex</taxon>
        <taxon>Bertiereae - Coffeeae clade</taxon>
        <taxon>Coffeeae</taxon>
        <taxon>Coffea</taxon>
    </lineage>
</organism>
<proteinExistence type="predicted"/>
<accession>A0A068V1R2</accession>
<dbReference type="AlphaFoldDB" id="A0A068V1R2"/>
<dbReference type="Proteomes" id="UP000295252">
    <property type="component" value="Chromosome VII"/>
</dbReference>
<dbReference type="Gramene" id="CDP14685">
    <property type="protein sequence ID" value="CDP14685"/>
    <property type="gene ID" value="GSCOC_T00042096001"/>
</dbReference>
<dbReference type="PhylomeDB" id="A0A068V1R2"/>
<dbReference type="InterPro" id="IPR022251">
    <property type="entry name" value="DUF3774_wound-induced"/>
</dbReference>
<keyword evidence="3" id="KW-1185">Reference proteome</keyword>
<evidence type="ECO:0000313" key="3">
    <source>
        <dbReference type="Proteomes" id="UP000295252"/>
    </source>
</evidence>
<dbReference type="EMBL" id="HG739175">
    <property type="protein sequence ID" value="CDP14685.1"/>
    <property type="molecule type" value="Genomic_DNA"/>
</dbReference>
<reference evidence="3" key="1">
    <citation type="journal article" date="2014" name="Science">
        <title>The coffee genome provides insight into the convergent evolution of caffeine biosynthesis.</title>
        <authorList>
            <person name="Denoeud F."/>
            <person name="Carretero-Paulet L."/>
            <person name="Dereeper A."/>
            <person name="Droc G."/>
            <person name="Guyot R."/>
            <person name="Pietrella M."/>
            <person name="Zheng C."/>
            <person name="Alberti A."/>
            <person name="Anthony F."/>
            <person name="Aprea G."/>
            <person name="Aury J.M."/>
            <person name="Bento P."/>
            <person name="Bernard M."/>
            <person name="Bocs S."/>
            <person name="Campa C."/>
            <person name="Cenci A."/>
            <person name="Combes M.C."/>
            <person name="Crouzillat D."/>
            <person name="Da Silva C."/>
            <person name="Daddiego L."/>
            <person name="De Bellis F."/>
            <person name="Dussert S."/>
            <person name="Garsmeur O."/>
            <person name="Gayraud T."/>
            <person name="Guignon V."/>
            <person name="Jahn K."/>
            <person name="Jamilloux V."/>
            <person name="Joet T."/>
            <person name="Labadie K."/>
            <person name="Lan T."/>
            <person name="Leclercq J."/>
            <person name="Lepelley M."/>
            <person name="Leroy T."/>
            <person name="Li L.T."/>
            <person name="Librado P."/>
            <person name="Lopez L."/>
            <person name="Munoz A."/>
            <person name="Noel B."/>
            <person name="Pallavicini A."/>
            <person name="Perrotta G."/>
            <person name="Poncet V."/>
            <person name="Pot D."/>
            <person name="Priyono X."/>
            <person name="Rigoreau M."/>
            <person name="Rouard M."/>
            <person name="Rozas J."/>
            <person name="Tranchant-Dubreuil C."/>
            <person name="VanBuren R."/>
            <person name="Zhang Q."/>
            <person name="Andrade A.C."/>
            <person name="Argout X."/>
            <person name="Bertrand B."/>
            <person name="de Kochko A."/>
            <person name="Graziosi G."/>
            <person name="Henry R.J."/>
            <person name="Jayarama X."/>
            <person name="Ming R."/>
            <person name="Nagai C."/>
            <person name="Rounsley S."/>
            <person name="Sankoff D."/>
            <person name="Giuliano G."/>
            <person name="Albert V.A."/>
            <person name="Wincker P."/>
            <person name="Lashermes P."/>
        </authorList>
    </citation>
    <scope>NUCLEOTIDE SEQUENCE [LARGE SCALE GENOMIC DNA]</scope>
    <source>
        <strain evidence="3">cv. DH200-94</strain>
    </source>
</reference>
<gene>
    <name evidence="2" type="ORF">GSCOC_T00042096001</name>
</gene>
<feature type="region of interest" description="Disordered" evidence="1">
    <location>
        <begin position="1"/>
        <end position="41"/>
    </location>
</feature>
<protein>
    <submittedName>
        <fullName evidence="2">Uncharacterized protein</fullName>
    </submittedName>
</protein>
<dbReference type="InParanoid" id="A0A068V1R2"/>
<name>A0A068V1R2_COFCA</name>